<evidence type="ECO:0000259" key="2">
    <source>
        <dbReference type="Pfam" id="PF00391"/>
    </source>
</evidence>
<evidence type="ECO:0000313" key="3">
    <source>
        <dbReference type="EMBL" id="MBB5685891.1"/>
    </source>
</evidence>
<dbReference type="InterPro" id="IPR008279">
    <property type="entry name" value="PEP-util_enz_mobile_dom"/>
</dbReference>
<feature type="region of interest" description="Disordered" evidence="1">
    <location>
        <begin position="85"/>
        <end position="115"/>
    </location>
</feature>
<sequence length="251" mass="27146">MRAQLPIDGARKANPPASALVEATLSLVQEIMRARFADSGKPWQDFRFADADAALTRDDLAAVERRILATGHRFDWSASISADERPDIYKPRGDQGQRDESFSHPDAPQGDLDGDGRALAGVGDNVVRHDRDISGTAHFIRTNQRVLAYLTDGVPEGTIAIIDDSGGTLTAPIIEQFAGVICAGGTVRSHLGILTREYNIPCVMNAKIAGIQEGDRVVIESSAAAKTTEDYQQGIDRVARVWRLRRAGEAA</sequence>
<dbReference type="SUPFAM" id="SSF52009">
    <property type="entry name" value="Phosphohistidine domain"/>
    <property type="match status" value="1"/>
</dbReference>
<dbReference type="RefSeq" id="WP_184017765.1">
    <property type="nucleotide sequence ID" value="NZ_JACIJC010000003.1"/>
</dbReference>
<gene>
    <name evidence="3" type="ORF">FHS49_001907</name>
</gene>
<dbReference type="Proteomes" id="UP000549617">
    <property type="component" value="Unassembled WGS sequence"/>
</dbReference>
<dbReference type="InterPro" id="IPR036637">
    <property type="entry name" value="Phosphohistidine_dom_sf"/>
</dbReference>
<comment type="caution">
    <text evidence="3">The sequence shown here is derived from an EMBL/GenBank/DDBJ whole genome shotgun (WGS) entry which is preliminary data.</text>
</comment>
<dbReference type="GO" id="GO:0016772">
    <property type="term" value="F:transferase activity, transferring phosphorus-containing groups"/>
    <property type="evidence" value="ECO:0007669"/>
    <property type="project" value="InterPro"/>
</dbReference>
<accession>A0A7W9AI78</accession>
<protein>
    <submittedName>
        <fullName evidence="3">Phosphohistidine swiveling domain-containing protein</fullName>
    </submittedName>
</protein>
<reference evidence="3 4" key="1">
    <citation type="submission" date="2020-08" db="EMBL/GenBank/DDBJ databases">
        <title>Genomic Encyclopedia of Type Strains, Phase IV (KMG-IV): sequencing the most valuable type-strain genomes for metagenomic binning, comparative biology and taxonomic classification.</title>
        <authorList>
            <person name="Goeker M."/>
        </authorList>
    </citation>
    <scope>NUCLEOTIDE SEQUENCE [LARGE SCALE GENOMIC DNA]</scope>
    <source>
        <strain evidence="3 4">DSM 25079</strain>
    </source>
</reference>
<evidence type="ECO:0000256" key="1">
    <source>
        <dbReference type="SAM" id="MobiDB-lite"/>
    </source>
</evidence>
<feature type="domain" description="PEP-utilising enzyme mobile" evidence="2">
    <location>
        <begin position="155"/>
        <end position="221"/>
    </location>
</feature>
<name>A0A7W9AI78_9SPHN</name>
<dbReference type="Gene3D" id="3.50.30.10">
    <property type="entry name" value="Phosphohistidine domain"/>
    <property type="match status" value="1"/>
</dbReference>
<evidence type="ECO:0000313" key="4">
    <source>
        <dbReference type="Proteomes" id="UP000549617"/>
    </source>
</evidence>
<dbReference type="Pfam" id="PF00391">
    <property type="entry name" value="PEP-utilizers"/>
    <property type="match status" value="1"/>
</dbReference>
<dbReference type="AlphaFoldDB" id="A0A7W9AI78"/>
<dbReference type="EMBL" id="JACIJC010000003">
    <property type="protein sequence ID" value="MBB5685891.1"/>
    <property type="molecule type" value="Genomic_DNA"/>
</dbReference>
<keyword evidence="4" id="KW-1185">Reference proteome</keyword>
<organism evidence="3 4">
    <name type="scientific">Sphingobium boeckii</name>
    <dbReference type="NCBI Taxonomy" id="1082345"/>
    <lineage>
        <taxon>Bacteria</taxon>
        <taxon>Pseudomonadati</taxon>
        <taxon>Pseudomonadota</taxon>
        <taxon>Alphaproteobacteria</taxon>
        <taxon>Sphingomonadales</taxon>
        <taxon>Sphingomonadaceae</taxon>
        <taxon>Sphingobium</taxon>
    </lineage>
</organism>
<feature type="compositionally biased region" description="Basic and acidic residues" evidence="1">
    <location>
        <begin position="85"/>
        <end position="103"/>
    </location>
</feature>
<proteinExistence type="predicted"/>